<gene>
    <name evidence="3" type="ORF">ACFY1D_37110</name>
</gene>
<evidence type="ECO:0000256" key="2">
    <source>
        <dbReference type="SAM" id="MobiDB-lite"/>
    </source>
</evidence>
<feature type="compositionally biased region" description="Acidic residues" evidence="2">
    <location>
        <begin position="1"/>
        <end position="11"/>
    </location>
</feature>
<evidence type="ECO:0000313" key="4">
    <source>
        <dbReference type="Proteomes" id="UP001602058"/>
    </source>
</evidence>
<dbReference type="RefSeq" id="WP_351086094.1">
    <property type="nucleotide sequence ID" value="NZ_JBEOZG010000037.1"/>
</dbReference>
<feature type="coiled-coil region" evidence="1">
    <location>
        <begin position="59"/>
        <end position="106"/>
    </location>
</feature>
<keyword evidence="1" id="KW-0175">Coiled coil</keyword>
<feature type="region of interest" description="Disordered" evidence="2">
    <location>
        <begin position="1"/>
        <end position="21"/>
    </location>
</feature>
<accession>A0ABW6UW61</accession>
<name>A0ABW6UW61_9ACTN</name>
<reference evidence="3 4" key="1">
    <citation type="submission" date="2024-10" db="EMBL/GenBank/DDBJ databases">
        <title>The Natural Products Discovery Center: Release of the First 8490 Sequenced Strains for Exploring Actinobacteria Biosynthetic Diversity.</title>
        <authorList>
            <person name="Kalkreuter E."/>
            <person name="Kautsar S.A."/>
            <person name="Yang D."/>
            <person name="Bader C.D."/>
            <person name="Teijaro C.N."/>
            <person name="Fluegel L."/>
            <person name="Davis C.M."/>
            <person name="Simpson J.R."/>
            <person name="Lauterbach L."/>
            <person name="Steele A.D."/>
            <person name="Gui C."/>
            <person name="Meng S."/>
            <person name="Li G."/>
            <person name="Viehrig K."/>
            <person name="Ye F."/>
            <person name="Su P."/>
            <person name="Kiefer A.F."/>
            <person name="Nichols A."/>
            <person name="Cepeda A.J."/>
            <person name="Yan W."/>
            <person name="Fan B."/>
            <person name="Jiang Y."/>
            <person name="Adhikari A."/>
            <person name="Zheng C.-J."/>
            <person name="Schuster L."/>
            <person name="Cowan T.M."/>
            <person name="Smanski M.J."/>
            <person name="Chevrette M.G."/>
            <person name="De Carvalho L.P.S."/>
            <person name="Shen B."/>
        </authorList>
    </citation>
    <scope>NUCLEOTIDE SEQUENCE [LARGE SCALE GENOMIC DNA]</scope>
    <source>
        <strain evidence="3 4">NPDC001390</strain>
    </source>
</reference>
<comment type="caution">
    <text evidence="3">The sequence shown here is derived from an EMBL/GenBank/DDBJ whole genome shotgun (WGS) entry which is preliminary data.</text>
</comment>
<dbReference type="Proteomes" id="UP001602058">
    <property type="component" value="Unassembled WGS sequence"/>
</dbReference>
<proteinExistence type="predicted"/>
<sequence length="193" mass="20024">MHNHDEFDDIVNTETWGPYGPSAAEPVKPGLTKRGKAALTIGAAVLAGGGILTWQHYSAEAEANQVRSQELALQQQQLELEKLKEMNKAAAENAKTQATYDAARQKQIDACIDANKSLVGKQMGVTYSSVVDDCQNQYAGTSTTPGMQEAAASSDTGTDSGGGISPGLLLGIGTGGALLIGFAANRGKKTNAA</sequence>
<keyword evidence="4" id="KW-1185">Reference proteome</keyword>
<organism evidence="3 4">
    <name type="scientific">Streptomyces bluensis</name>
    <dbReference type="NCBI Taxonomy" id="33897"/>
    <lineage>
        <taxon>Bacteria</taxon>
        <taxon>Bacillati</taxon>
        <taxon>Actinomycetota</taxon>
        <taxon>Actinomycetes</taxon>
        <taxon>Kitasatosporales</taxon>
        <taxon>Streptomycetaceae</taxon>
        <taxon>Streptomyces</taxon>
    </lineage>
</organism>
<protein>
    <submittedName>
        <fullName evidence="3">Uncharacterized protein</fullName>
    </submittedName>
</protein>
<dbReference type="EMBL" id="JBIAWJ010000031">
    <property type="protein sequence ID" value="MFF4526993.1"/>
    <property type="molecule type" value="Genomic_DNA"/>
</dbReference>
<evidence type="ECO:0000256" key="1">
    <source>
        <dbReference type="SAM" id="Coils"/>
    </source>
</evidence>
<evidence type="ECO:0000313" key="3">
    <source>
        <dbReference type="EMBL" id="MFF4526993.1"/>
    </source>
</evidence>